<proteinExistence type="predicted"/>
<dbReference type="Proteomes" id="UP001186974">
    <property type="component" value="Unassembled WGS sequence"/>
</dbReference>
<sequence>MTRRIVRTALQLCVLVACSLLLIFFLDNRYNVLPNTIHNHLPVHHPGLIITDITVTQCSSLNPLSSCKLDQAQWHRIEKDLFLNTGWLNKAYVHIQRKREEELTPEDRVILDVRIGRLDPAVGEKDKADQRWESRNAGIWIRRSTKRHDSDSKQAVTAVDVLFGADAVEPRPGWEIKDTPLLLDNHGEVQE</sequence>
<protein>
    <submittedName>
        <fullName evidence="1">Uncharacterized protein</fullName>
    </submittedName>
</protein>
<feature type="non-terminal residue" evidence="1">
    <location>
        <position position="191"/>
    </location>
</feature>
<reference evidence="1" key="1">
    <citation type="submission" date="2024-09" db="EMBL/GenBank/DDBJ databases">
        <title>Black Yeasts Isolated from many extreme environments.</title>
        <authorList>
            <person name="Coleine C."/>
            <person name="Stajich J.E."/>
            <person name="Selbmann L."/>
        </authorList>
    </citation>
    <scope>NUCLEOTIDE SEQUENCE</scope>
    <source>
        <strain evidence="1">CCFEE 5737</strain>
    </source>
</reference>
<organism evidence="1 2">
    <name type="scientific">Coniosporium uncinatum</name>
    <dbReference type="NCBI Taxonomy" id="93489"/>
    <lineage>
        <taxon>Eukaryota</taxon>
        <taxon>Fungi</taxon>
        <taxon>Dikarya</taxon>
        <taxon>Ascomycota</taxon>
        <taxon>Pezizomycotina</taxon>
        <taxon>Dothideomycetes</taxon>
        <taxon>Dothideomycetes incertae sedis</taxon>
        <taxon>Coniosporium</taxon>
    </lineage>
</organism>
<name>A0ACC3DF64_9PEZI</name>
<comment type="caution">
    <text evidence="1">The sequence shown here is derived from an EMBL/GenBank/DDBJ whole genome shotgun (WGS) entry which is preliminary data.</text>
</comment>
<evidence type="ECO:0000313" key="1">
    <source>
        <dbReference type="EMBL" id="KAK3067083.1"/>
    </source>
</evidence>
<evidence type="ECO:0000313" key="2">
    <source>
        <dbReference type="Proteomes" id="UP001186974"/>
    </source>
</evidence>
<gene>
    <name evidence="1" type="ORF">LTS18_001317</name>
</gene>
<keyword evidence="2" id="KW-1185">Reference proteome</keyword>
<accession>A0ACC3DF64</accession>
<dbReference type="EMBL" id="JAWDJW010005621">
    <property type="protein sequence ID" value="KAK3067083.1"/>
    <property type="molecule type" value="Genomic_DNA"/>
</dbReference>